<organism evidence="3 4">
    <name type="scientific">Effusibacillus lacus</name>
    <dbReference type="NCBI Taxonomy" id="1348429"/>
    <lineage>
        <taxon>Bacteria</taxon>
        <taxon>Bacillati</taxon>
        <taxon>Bacillota</taxon>
        <taxon>Bacilli</taxon>
        <taxon>Bacillales</taxon>
        <taxon>Alicyclobacillaceae</taxon>
        <taxon>Effusibacillus</taxon>
    </lineage>
</organism>
<keyword evidence="1" id="KW-1133">Transmembrane helix</keyword>
<dbReference type="EMBL" id="BDUF01000109">
    <property type="protein sequence ID" value="GAX91928.1"/>
    <property type="molecule type" value="Genomic_DNA"/>
</dbReference>
<dbReference type="Pfam" id="PF13473">
    <property type="entry name" value="Cupredoxin_1"/>
    <property type="match status" value="1"/>
</dbReference>
<keyword evidence="4" id="KW-1185">Reference proteome</keyword>
<sequence length="159" mass="17381">MERSQLTGNKLALVIILTILVFGAAWMLNQIGSLPGIRPVHAGSPVATGNNTVKYSIVTNEIKWTSPDGKQIIEGYRWDPGTIVVRQGDSVVFEFYGVKGESHPFVIEGYNLKGNVVRGKVETVSFKADKPGTFKILCLTHPDYKSHGPMVANLVVMPN</sequence>
<evidence type="ECO:0000256" key="1">
    <source>
        <dbReference type="SAM" id="Phobius"/>
    </source>
</evidence>
<dbReference type="AlphaFoldDB" id="A0A292YPQ4"/>
<reference evidence="4" key="1">
    <citation type="submission" date="2017-07" db="EMBL/GenBank/DDBJ databases">
        <title>Draft genome sequence of Effusibacillus lacus strain skLN1.</title>
        <authorList>
            <person name="Watanabe M."/>
            <person name="Kojima H."/>
            <person name="Fukui M."/>
        </authorList>
    </citation>
    <scope>NUCLEOTIDE SEQUENCE [LARGE SCALE GENOMIC DNA]</scope>
    <source>
        <strain evidence="4">skLN1</strain>
    </source>
</reference>
<gene>
    <name evidence="3" type="ORF">EFBL_3619</name>
</gene>
<dbReference type="SUPFAM" id="SSF49503">
    <property type="entry name" value="Cupredoxins"/>
    <property type="match status" value="1"/>
</dbReference>
<feature type="transmembrane region" description="Helical" evidence="1">
    <location>
        <begin position="12"/>
        <end position="28"/>
    </location>
</feature>
<dbReference type="Proteomes" id="UP000217785">
    <property type="component" value="Unassembled WGS sequence"/>
</dbReference>
<proteinExistence type="predicted"/>
<name>A0A292YPQ4_9BACL</name>
<protein>
    <recommendedName>
        <fullName evidence="2">EfeO-type cupredoxin-like domain-containing protein</fullName>
    </recommendedName>
</protein>
<accession>A0A292YPQ4</accession>
<comment type="caution">
    <text evidence="3">The sequence shown here is derived from an EMBL/GenBank/DDBJ whole genome shotgun (WGS) entry which is preliminary data.</text>
</comment>
<evidence type="ECO:0000313" key="4">
    <source>
        <dbReference type="Proteomes" id="UP000217785"/>
    </source>
</evidence>
<dbReference type="Gene3D" id="2.60.40.420">
    <property type="entry name" value="Cupredoxins - blue copper proteins"/>
    <property type="match status" value="1"/>
</dbReference>
<dbReference type="OrthoDB" id="9773354at2"/>
<dbReference type="InterPro" id="IPR008972">
    <property type="entry name" value="Cupredoxin"/>
</dbReference>
<evidence type="ECO:0000313" key="3">
    <source>
        <dbReference type="EMBL" id="GAX91928.1"/>
    </source>
</evidence>
<dbReference type="RefSeq" id="WP_096184164.1">
    <property type="nucleotide sequence ID" value="NZ_BDUF01000109.1"/>
</dbReference>
<keyword evidence="1" id="KW-0812">Transmembrane</keyword>
<keyword evidence="1" id="KW-0472">Membrane</keyword>
<dbReference type="InterPro" id="IPR028096">
    <property type="entry name" value="EfeO_Cupredoxin"/>
</dbReference>
<feature type="domain" description="EfeO-type cupredoxin-like" evidence="2">
    <location>
        <begin position="78"/>
        <end position="151"/>
    </location>
</feature>
<evidence type="ECO:0000259" key="2">
    <source>
        <dbReference type="Pfam" id="PF13473"/>
    </source>
</evidence>